<protein>
    <recommendedName>
        <fullName evidence="3">SMODS-associating 2TM beta-strand rich effector domain-containing protein</fullName>
    </recommendedName>
</protein>
<dbReference type="AlphaFoldDB" id="A0A379ZXV2"/>
<proteinExistence type="predicted"/>
<dbReference type="EMBL" id="UGYN01000002">
    <property type="protein sequence ID" value="SUI70160.1"/>
    <property type="molecule type" value="Genomic_DNA"/>
</dbReference>
<sequence>MLNFILGIITSLIATGLIALVKKFAWPTFRDKCLYKGIRVEGKWDIIEIRNGKSVNVGNIELTQHGRLITGISSRTKTRDGKRSDRSFKYHGSIDGHQVTLIFEDKRGVGFDTGTYVFTVLNDSKTMVGMTTFHGKTENKIVSEPRTLKKIVS</sequence>
<dbReference type="Proteomes" id="UP000255529">
    <property type="component" value="Unassembled WGS sequence"/>
</dbReference>
<accession>A0A379ZXV2</accession>
<dbReference type="RefSeq" id="WP_115183770.1">
    <property type="nucleotide sequence ID" value="NZ_CAMKUF010000003.1"/>
</dbReference>
<evidence type="ECO:0008006" key="3">
    <source>
        <dbReference type="Google" id="ProtNLM"/>
    </source>
</evidence>
<reference evidence="1 2" key="1">
    <citation type="submission" date="2018-06" db="EMBL/GenBank/DDBJ databases">
        <authorList>
            <consortium name="Pathogen Informatics"/>
            <person name="Doyle S."/>
        </authorList>
    </citation>
    <scope>NUCLEOTIDE SEQUENCE [LARGE SCALE GENOMIC DNA]</scope>
    <source>
        <strain evidence="1 2">NCTC11544</strain>
    </source>
</reference>
<organism evidence="1 2">
    <name type="scientific">Serratia quinivorans</name>
    <dbReference type="NCBI Taxonomy" id="137545"/>
    <lineage>
        <taxon>Bacteria</taxon>
        <taxon>Pseudomonadati</taxon>
        <taxon>Pseudomonadota</taxon>
        <taxon>Gammaproteobacteria</taxon>
        <taxon>Enterobacterales</taxon>
        <taxon>Yersiniaceae</taxon>
        <taxon>Serratia</taxon>
    </lineage>
</organism>
<name>A0A379ZXV2_9GAMM</name>
<evidence type="ECO:0000313" key="1">
    <source>
        <dbReference type="EMBL" id="SUI70160.1"/>
    </source>
</evidence>
<gene>
    <name evidence="1" type="ORF">NCTC11544_03144</name>
</gene>
<evidence type="ECO:0000313" key="2">
    <source>
        <dbReference type="Proteomes" id="UP000255529"/>
    </source>
</evidence>